<dbReference type="Gene3D" id="3.40.718.10">
    <property type="entry name" value="Isopropylmalate Dehydrogenase"/>
    <property type="match status" value="1"/>
</dbReference>
<evidence type="ECO:0000256" key="3">
    <source>
        <dbReference type="ARBA" id="ARBA00023027"/>
    </source>
</evidence>
<dbReference type="Proteomes" id="UP001497416">
    <property type="component" value="Unassembled WGS sequence"/>
</dbReference>
<gene>
    <name evidence="4" type="primary">pdxA</name>
    <name evidence="4" type="ORF">T190607A01A_30486</name>
</gene>
<dbReference type="EC" id="1.1.1.262" evidence="4"/>
<name>A0ABM9P485_9FLAO</name>
<protein>
    <submittedName>
        <fullName evidence="4">4-hydroxythreonine-4-phosphate dehydrogenase</fullName>
        <ecNumber evidence="4">1.1.1.262</ecNumber>
    </submittedName>
</protein>
<comment type="caution">
    <text evidence="4">The sequence shown here is derived from an EMBL/GenBank/DDBJ whole genome shotgun (WGS) entry which is preliminary data.</text>
</comment>
<evidence type="ECO:0000313" key="4">
    <source>
        <dbReference type="EMBL" id="CAL2090258.1"/>
    </source>
</evidence>
<dbReference type="NCBIfam" id="TIGR00557">
    <property type="entry name" value="pdxA"/>
    <property type="match status" value="1"/>
</dbReference>
<evidence type="ECO:0000256" key="2">
    <source>
        <dbReference type="ARBA" id="ARBA00023002"/>
    </source>
</evidence>
<dbReference type="SUPFAM" id="SSF53659">
    <property type="entry name" value="Isocitrate/Isopropylmalate dehydrogenase-like"/>
    <property type="match status" value="1"/>
</dbReference>
<reference evidence="4 5" key="1">
    <citation type="submission" date="2024-05" db="EMBL/GenBank/DDBJ databases">
        <authorList>
            <person name="Duchaud E."/>
        </authorList>
    </citation>
    <scope>NUCLEOTIDE SEQUENCE [LARGE SCALE GENOMIC DNA]</scope>
    <source>
        <strain evidence="4">Ena-SAMPLE-TAB-13-05-2024-13:56:06:370-140302</strain>
    </source>
</reference>
<dbReference type="PANTHER" id="PTHR30004">
    <property type="entry name" value="4-HYDROXYTHREONINE-4-PHOSPHATE DEHYDROGENASE"/>
    <property type="match status" value="1"/>
</dbReference>
<organism evidence="4 5">
    <name type="scientific">Tenacibaculum platacis</name>
    <dbReference type="NCBI Taxonomy" id="3137852"/>
    <lineage>
        <taxon>Bacteria</taxon>
        <taxon>Pseudomonadati</taxon>
        <taxon>Bacteroidota</taxon>
        <taxon>Flavobacteriia</taxon>
        <taxon>Flavobacteriales</taxon>
        <taxon>Flavobacteriaceae</taxon>
        <taxon>Tenacibaculum</taxon>
    </lineage>
</organism>
<dbReference type="PANTHER" id="PTHR30004:SF6">
    <property type="entry name" value="D-THREONATE 4-PHOSPHATE DEHYDROGENASE"/>
    <property type="match status" value="1"/>
</dbReference>
<keyword evidence="3" id="KW-0520">NAD</keyword>
<sequence>MFASKIRHQKSNMEKSDKIIVGISLGDANGIGIEIILKTFQDKRMFDFCTPVLFGSNKVVSFHKKALNLNNSVHGIQSLDKVVHGKLNLISIGKDEFKIDLGKATTEGGKFALKSLSSALEALKKNEIDVLLTAPINKDNIQSKEFHFPGHTEYLEENLDGKSLMILMTDELRIGLITGHIPVANISASITPELITEKVNIMEQSLKQDFNISKPKIAILGLNPHCGDKGVIGKEDDEIIRPTIQKIKETGKLVFGPYAADGFFGSKTYKQFDGVLAMYHDQGLAPFKALSFGNGVNFTAGLNKVRTSPDHGTGFDIAGKNKANTTSFEEALFSSLKIFRNRKEYIELESNRLQSK</sequence>
<dbReference type="EMBL" id="CAXIXY010000005">
    <property type="protein sequence ID" value="CAL2090258.1"/>
    <property type="molecule type" value="Genomic_DNA"/>
</dbReference>
<dbReference type="GO" id="GO:0050570">
    <property type="term" value="F:4-hydroxythreonine-4-phosphate dehydrogenase activity"/>
    <property type="evidence" value="ECO:0007669"/>
    <property type="project" value="UniProtKB-EC"/>
</dbReference>
<dbReference type="InterPro" id="IPR005255">
    <property type="entry name" value="PdxA_fam"/>
</dbReference>
<evidence type="ECO:0000256" key="1">
    <source>
        <dbReference type="ARBA" id="ARBA00022723"/>
    </source>
</evidence>
<accession>A0ABM9P485</accession>
<keyword evidence="1" id="KW-0479">Metal-binding</keyword>
<keyword evidence="5" id="KW-1185">Reference proteome</keyword>
<keyword evidence="2 4" id="KW-0560">Oxidoreductase</keyword>
<proteinExistence type="predicted"/>
<dbReference type="Pfam" id="PF04166">
    <property type="entry name" value="PdxA"/>
    <property type="match status" value="1"/>
</dbReference>
<evidence type="ECO:0000313" key="5">
    <source>
        <dbReference type="Proteomes" id="UP001497416"/>
    </source>
</evidence>